<feature type="domain" description="SWIM-type" evidence="2">
    <location>
        <begin position="81"/>
        <end position="114"/>
    </location>
</feature>
<comment type="caution">
    <text evidence="3">The sequence shown here is derived from an EMBL/GenBank/DDBJ whole genome shotgun (WGS) entry which is preliminary data.</text>
</comment>
<name>A0A409XBA0_PSICY</name>
<gene>
    <name evidence="3" type="ORF">CVT25_000969</name>
</gene>
<dbReference type="InParanoid" id="A0A409XBA0"/>
<evidence type="ECO:0000313" key="4">
    <source>
        <dbReference type="Proteomes" id="UP000283269"/>
    </source>
</evidence>
<accession>A0A409XBA0</accession>
<evidence type="ECO:0000259" key="2">
    <source>
        <dbReference type="PROSITE" id="PS50966"/>
    </source>
</evidence>
<evidence type="ECO:0000256" key="1">
    <source>
        <dbReference type="PROSITE-ProRule" id="PRU00325"/>
    </source>
</evidence>
<evidence type="ECO:0000313" key="3">
    <source>
        <dbReference type="EMBL" id="PPQ88021.1"/>
    </source>
</evidence>
<dbReference type="Proteomes" id="UP000283269">
    <property type="component" value="Unassembled WGS sequence"/>
</dbReference>
<keyword evidence="4" id="KW-1185">Reference proteome</keyword>
<keyword evidence="1" id="KW-0479">Metal-binding</keyword>
<keyword evidence="1" id="KW-0862">Zinc</keyword>
<dbReference type="OrthoDB" id="3221775at2759"/>
<sequence>MGVENFWRQLKHNYLHNIAQPRLDHLVWILINRVTPAYLARSEILDNNYHLGQTQALTTYQKYFKKSWLVLAKQKISDKVYLTNVQDWTCSCGHQKYDCHHLCKHLVQSVDHPLIRFWCEVNRRHVLPLYLHPALVPKRTEAEGDGCCTSSPVGHYIDPTGNITDGDDCVWSGDPKILAGGGGYKDLAQKEKTTSTSVLGKRTATNATDDHLGTRLNNEFSGESGFDQPKKKVALTTTMLLGDIIDLTLSSSPPPEMIDVDMQEVHQTLCSSSPVEYGSGDEDELEIYRENILKRASAFDEAARILRAQVPVSKPIWLKSVVDRGLGNDVLTFVADITWHEGTSRKRDMTWADGKVFK</sequence>
<reference evidence="3 4" key="1">
    <citation type="journal article" date="2018" name="Evol. Lett.">
        <title>Horizontal gene cluster transfer increased hallucinogenic mushroom diversity.</title>
        <authorList>
            <person name="Reynolds H.T."/>
            <person name="Vijayakumar V."/>
            <person name="Gluck-Thaler E."/>
            <person name="Korotkin H.B."/>
            <person name="Matheny P.B."/>
            <person name="Slot J.C."/>
        </authorList>
    </citation>
    <scope>NUCLEOTIDE SEQUENCE [LARGE SCALE GENOMIC DNA]</scope>
    <source>
        <strain evidence="3 4">2631</strain>
    </source>
</reference>
<keyword evidence="1" id="KW-0863">Zinc-finger</keyword>
<dbReference type="PROSITE" id="PS50966">
    <property type="entry name" value="ZF_SWIM"/>
    <property type="match status" value="1"/>
</dbReference>
<dbReference type="GO" id="GO:0008270">
    <property type="term" value="F:zinc ion binding"/>
    <property type="evidence" value="ECO:0007669"/>
    <property type="project" value="UniProtKB-KW"/>
</dbReference>
<dbReference type="EMBL" id="NHYD01002177">
    <property type="protein sequence ID" value="PPQ88021.1"/>
    <property type="molecule type" value="Genomic_DNA"/>
</dbReference>
<protein>
    <recommendedName>
        <fullName evidence="2">SWIM-type domain-containing protein</fullName>
    </recommendedName>
</protein>
<proteinExistence type="predicted"/>
<dbReference type="AlphaFoldDB" id="A0A409XBA0"/>
<dbReference type="InterPro" id="IPR007527">
    <property type="entry name" value="Znf_SWIM"/>
</dbReference>
<organism evidence="3 4">
    <name type="scientific">Psilocybe cyanescens</name>
    <dbReference type="NCBI Taxonomy" id="93625"/>
    <lineage>
        <taxon>Eukaryota</taxon>
        <taxon>Fungi</taxon>
        <taxon>Dikarya</taxon>
        <taxon>Basidiomycota</taxon>
        <taxon>Agaricomycotina</taxon>
        <taxon>Agaricomycetes</taxon>
        <taxon>Agaricomycetidae</taxon>
        <taxon>Agaricales</taxon>
        <taxon>Agaricineae</taxon>
        <taxon>Strophariaceae</taxon>
        <taxon>Psilocybe</taxon>
    </lineage>
</organism>